<dbReference type="InterPro" id="IPR026992">
    <property type="entry name" value="DIOX_N"/>
</dbReference>
<organism evidence="7 8">
    <name type="scientific">Cyphellophora attinorum</name>
    <dbReference type="NCBI Taxonomy" id="1664694"/>
    <lineage>
        <taxon>Eukaryota</taxon>
        <taxon>Fungi</taxon>
        <taxon>Dikarya</taxon>
        <taxon>Ascomycota</taxon>
        <taxon>Pezizomycotina</taxon>
        <taxon>Eurotiomycetes</taxon>
        <taxon>Chaetothyriomycetidae</taxon>
        <taxon>Chaetothyriales</taxon>
        <taxon>Cyphellophoraceae</taxon>
        <taxon>Cyphellophora</taxon>
    </lineage>
</organism>
<dbReference type="Gene3D" id="2.60.120.330">
    <property type="entry name" value="B-lactam Antibiotic, Isopenicillin N Synthase, Chain"/>
    <property type="match status" value="1"/>
</dbReference>
<evidence type="ECO:0000313" key="8">
    <source>
        <dbReference type="Proteomes" id="UP000038010"/>
    </source>
</evidence>
<feature type="domain" description="Fe2OG dioxygenase" evidence="6">
    <location>
        <begin position="208"/>
        <end position="309"/>
    </location>
</feature>
<dbReference type="RefSeq" id="XP_018000898.1">
    <property type="nucleotide sequence ID" value="XM_018139478.1"/>
</dbReference>
<protein>
    <submittedName>
        <fullName evidence="7">1-aminocyclopropane-1-carboxylate oxidase</fullName>
    </submittedName>
</protein>
<evidence type="ECO:0000256" key="3">
    <source>
        <dbReference type="ARBA" id="ARBA00023002"/>
    </source>
</evidence>
<evidence type="ECO:0000256" key="1">
    <source>
        <dbReference type="ARBA" id="ARBA00008056"/>
    </source>
</evidence>
<evidence type="ECO:0000256" key="4">
    <source>
        <dbReference type="ARBA" id="ARBA00023004"/>
    </source>
</evidence>
<dbReference type="GO" id="GO:0046872">
    <property type="term" value="F:metal ion binding"/>
    <property type="evidence" value="ECO:0007669"/>
    <property type="project" value="UniProtKB-KW"/>
</dbReference>
<dbReference type="Proteomes" id="UP000038010">
    <property type="component" value="Unassembled WGS sequence"/>
</dbReference>
<evidence type="ECO:0000259" key="6">
    <source>
        <dbReference type="PROSITE" id="PS51471"/>
    </source>
</evidence>
<dbReference type="Pfam" id="PF03171">
    <property type="entry name" value="2OG-FeII_Oxy"/>
    <property type="match status" value="1"/>
</dbReference>
<dbReference type="InterPro" id="IPR005123">
    <property type="entry name" value="Oxoglu/Fe-dep_dioxygenase_dom"/>
</dbReference>
<dbReference type="VEuPathDB" id="FungiDB:AB675_10690"/>
<comment type="similarity">
    <text evidence="1 5">Belongs to the iron/ascorbate-dependent oxidoreductase family.</text>
</comment>
<dbReference type="PANTHER" id="PTHR10209:SF881">
    <property type="entry name" value="FI07970P-RELATED"/>
    <property type="match status" value="1"/>
</dbReference>
<keyword evidence="8" id="KW-1185">Reference proteome</keyword>
<keyword evidence="3 5" id="KW-0560">Oxidoreductase</keyword>
<accession>A0A0N1H5E8</accession>
<dbReference type="GeneID" id="28731358"/>
<dbReference type="SUPFAM" id="SSF51197">
    <property type="entry name" value="Clavaminate synthase-like"/>
    <property type="match status" value="1"/>
</dbReference>
<dbReference type="PANTHER" id="PTHR10209">
    <property type="entry name" value="OXIDOREDUCTASE, 2OG-FE II OXYGENASE FAMILY PROTEIN"/>
    <property type="match status" value="1"/>
</dbReference>
<dbReference type="PRINTS" id="PR00682">
    <property type="entry name" value="IPNSYNTHASE"/>
</dbReference>
<dbReference type="Pfam" id="PF14226">
    <property type="entry name" value="DIOX_N"/>
    <property type="match status" value="1"/>
</dbReference>
<name>A0A0N1H5E8_9EURO</name>
<comment type="caution">
    <text evidence="7">The sequence shown here is derived from an EMBL/GenBank/DDBJ whole genome shotgun (WGS) entry which is preliminary data.</text>
</comment>
<proteinExistence type="inferred from homology"/>
<evidence type="ECO:0000256" key="2">
    <source>
        <dbReference type="ARBA" id="ARBA00022723"/>
    </source>
</evidence>
<dbReference type="AlphaFoldDB" id="A0A0N1H5E8"/>
<dbReference type="EMBL" id="LFJN01000011">
    <property type="protein sequence ID" value="KPI40935.1"/>
    <property type="molecule type" value="Genomic_DNA"/>
</dbReference>
<keyword evidence="4 5" id="KW-0408">Iron</keyword>
<evidence type="ECO:0000256" key="5">
    <source>
        <dbReference type="RuleBase" id="RU003682"/>
    </source>
</evidence>
<dbReference type="InterPro" id="IPR044861">
    <property type="entry name" value="IPNS-like_FE2OG_OXY"/>
</dbReference>
<gene>
    <name evidence="7" type="ORF">AB675_10690</name>
</gene>
<dbReference type="PROSITE" id="PS51471">
    <property type="entry name" value="FE2OG_OXY"/>
    <property type="match status" value="1"/>
</dbReference>
<dbReference type="OrthoDB" id="288590at2759"/>
<dbReference type="GO" id="GO:0016491">
    <property type="term" value="F:oxidoreductase activity"/>
    <property type="evidence" value="ECO:0007669"/>
    <property type="project" value="UniProtKB-KW"/>
</dbReference>
<dbReference type="STRING" id="1664694.A0A0N1H5E8"/>
<dbReference type="GO" id="GO:0044283">
    <property type="term" value="P:small molecule biosynthetic process"/>
    <property type="evidence" value="ECO:0007669"/>
    <property type="project" value="UniProtKB-ARBA"/>
</dbReference>
<reference evidence="7 8" key="1">
    <citation type="submission" date="2015-06" db="EMBL/GenBank/DDBJ databases">
        <title>Draft genome of the ant-associated black yeast Phialophora attae CBS 131958.</title>
        <authorList>
            <person name="Moreno L.F."/>
            <person name="Stielow B.J."/>
            <person name="de Hoog S."/>
            <person name="Vicente V.A."/>
            <person name="Weiss V.A."/>
            <person name="de Vries M."/>
            <person name="Cruz L.M."/>
            <person name="Souza E.M."/>
        </authorList>
    </citation>
    <scope>NUCLEOTIDE SEQUENCE [LARGE SCALE GENOMIC DNA]</scope>
    <source>
        <strain evidence="7 8">CBS 131958</strain>
    </source>
</reference>
<keyword evidence="2 5" id="KW-0479">Metal-binding</keyword>
<evidence type="ECO:0000313" key="7">
    <source>
        <dbReference type="EMBL" id="KPI40935.1"/>
    </source>
</evidence>
<dbReference type="InterPro" id="IPR027443">
    <property type="entry name" value="IPNS-like_sf"/>
</dbReference>
<sequence>MTTTTILEAQPPLNLTLGNGQKIYFHADESIDADEIPVIDISGIFSADIDDRKAVAEQIREAAHRIGFFYIVGHGVEQRYVDQTFAEAKRFFDLPEKRKLEVTTDLVPEEFFGYFPMSTYNRNHKKEKDLMEAYNFGYSPRFDPSVEAAEEPDTPATKLLWPKDLPDWKERLYEHHSQLLTLARKMTKAFALALHLDEDFFDEYVKTPKAAMRLAHYPTQEATPADQLGIGAHTDFECFTFVTQDGNAGLEVLSKSGYWIKANPIPGSIVVNIADCFMRQTNDYFVSTVHRVVNKTGKERYSCPFFFGFNHDMKLEPVPTCVSEENPMKYPITTSGEYLKWRAAQSKGTTDAARMQTKA</sequence>